<proteinExistence type="inferred from homology"/>
<sequence length="484" mass="54880">MDVEFMQELGPGFNQASRRPPNEGPGESPEESNENKKKKTARVIVTDPSLDLESYIANYTGHTKVDRLLLIADRCPPLSIDAYKLALAELRTTLDFNRYAAVHSKLNTALVNAGQSPTPLDNNWVEKAKREYKDKTDRLERELKDYKVNLIKESIRMGHNDLGDHYYNGGDLSLALKSFMRTKDYCTFPKHVLDMNLNVAQVSLELGNFPHVTTYIIKAENALETSEDKIVTPGKLKCMGGLVNLESGKFKRAAKDFLEVSFALGSHFSKVISPNDIAIYGGLCALATFDRAELKSKVFDSADFRQFLELEPQIRELLQGFYHSKYSLCLNLLSKMKNDLYLDLWLHGHVDEIYRKIRKKALIQYFHPFLSVDLNKMAQAFGTPVSDLESELATLITGKEINARLDSHSKILRVRAADLRSTIFDKSLVMGTDYQTQVRHVLLRMKLVRADLIVKEQGHDRPDSRRYMTRGEAEVIGDPMAIDA</sequence>
<protein>
    <recommendedName>
        <fullName evidence="9">PCI domain-containing protein</fullName>
    </recommendedName>
</protein>
<organism evidence="10 11">
    <name type="scientific">Powellomyces hirtus</name>
    <dbReference type="NCBI Taxonomy" id="109895"/>
    <lineage>
        <taxon>Eukaryota</taxon>
        <taxon>Fungi</taxon>
        <taxon>Fungi incertae sedis</taxon>
        <taxon>Chytridiomycota</taxon>
        <taxon>Chytridiomycota incertae sedis</taxon>
        <taxon>Chytridiomycetes</taxon>
        <taxon>Spizellomycetales</taxon>
        <taxon>Powellomycetaceae</taxon>
        <taxon>Powellomyces</taxon>
    </lineage>
</organism>
<comment type="caution">
    <text evidence="10">The sequence shown here is derived from an EMBL/GenBank/DDBJ whole genome shotgun (WGS) entry which is preliminary data.</text>
</comment>
<dbReference type="AlphaFoldDB" id="A0A507E4D9"/>
<dbReference type="Gene3D" id="1.25.40.570">
    <property type="match status" value="1"/>
</dbReference>
<comment type="similarity">
    <text evidence="3">Belongs to the CSN1 family.</text>
</comment>
<comment type="subcellular location">
    <subcellularLocation>
        <location evidence="2">Cytoplasm</location>
    </subcellularLocation>
    <subcellularLocation>
        <location evidence="1">Nucleus</location>
    </subcellularLocation>
</comment>
<evidence type="ECO:0000256" key="3">
    <source>
        <dbReference type="ARBA" id="ARBA00008793"/>
    </source>
</evidence>
<keyword evidence="4" id="KW-0963">Cytoplasm</keyword>
<dbReference type="Proteomes" id="UP000318582">
    <property type="component" value="Unassembled WGS sequence"/>
</dbReference>
<evidence type="ECO:0000313" key="10">
    <source>
        <dbReference type="EMBL" id="TPX58692.1"/>
    </source>
</evidence>
<dbReference type="InterPro" id="IPR045135">
    <property type="entry name" value="Rpn7_N"/>
</dbReference>
<evidence type="ECO:0000256" key="6">
    <source>
        <dbReference type="ARBA" id="ARBA00023242"/>
    </source>
</evidence>
<dbReference type="InterPro" id="IPR000717">
    <property type="entry name" value="PCI_dom"/>
</dbReference>
<dbReference type="PANTHER" id="PTHR14145">
    <property type="entry name" value="26S PROTESOME SUBUNIT 6"/>
    <property type="match status" value="1"/>
</dbReference>
<accession>A0A507E4D9</accession>
<name>A0A507E4D9_9FUNG</name>
<dbReference type="InterPro" id="IPR019585">
    <property type="entry name" value="Rpn7/CSN1"/>
</dbReference>
<dbReference type="GO" id="GO:0008180">
    <property type="term" value="C:COP9 signalosome"/>
    <property type="evidence" value="ECO:0007669"/>
    <property type="project" value="UniProtKB-KW"/>
</dbReference>
<dbReference type="EMBL" id="QEAQ01000033">
    <property type="protein sequence ID" value="TPX58692.1"/>
    <property type="molecule type" value="Genomic_DNA"/>
</dbReference>
<keyword evidence="5" id="KW-0736">Signalosome</keyword>
<evidence type="ECO:0000256" key="8">
    <source>
        <dbReference type="SAM" id="MobiDB-lite"/>
    </source>
</evidence>
<evidence type="ECO:0000256" key="7">
    <source>
        <dbReference type="SAM" id="Coils"/>
    </source>
</evidence>
<evidence type="ECO:0000313" key="11">
    <source>
        <dbReference type="Proteomes" id="UP000318582"/>
    </source>
</evidence>
<dbReference type="Pfam" id="PF01399">
    <property type="entry name" value="PCI"/>
    <property type="match status" value="1"/>
</dbReference>
<evidence type="ECO:0000256" key="2">
    <source>
        <dbReference type="ARBA" id="ARBA00004496"/>
    </source>
</evidence>
<reference evidence="10 11" key="1">
    <citation type="journal article" date="2019" name="Sci. Rep.">
        <title>Comparative genomics of chytrid fungi reveal insights into the obligate biotrophic and pathogenic lifestyle of Synchytrium endobioticum.</title>
        <authorList>
            <person name="van de Vossenberg B.T.L.H."/>
            <person name="Warris S."/>
            <person name="Nguyen H.D.T."/>
            <person name="van Gent-Pelzer M.P.E."/>
            <person name="Joly D.L."/>
            <person name="van de Geest H.C."/>
            <person name="Bonants P.J.M."/>
            <person name="Smith D.S."/>
            <person name="Levesque C.A."/>
            <person name="van der Lee T.A.J."/>
        </authorList>
    </citation>
    <scope>NUCLEOTIDE SEQUENCE [LARGE SCALE GENOMIC DNA]</scope>
    <source>
        <strain evidence="10 11">CBS 809.83</strain>
    </source>
</reference>
<keyword evidence="6" id="KW-0539">Nucleus</keyword>
<evidence type="ECO:0000256" key="5">
    <source>
        <dbReference type="ARBA" id="ARBA00022790"/>
    </source>
</evidence>
<dbReference type="STRING" id="109895.A0A507E4D9"/>
<feature type="region of interest" description="Disordered" evidence="8">
    <location>
        <begin position="1"/>
        <end position="41"/>
    </location>
</feature>
<dbReference type="PROSITE" id="PS50250">
    <property type="entry name" value="PCI"/>
    <property type="match status" value="1"/>
</dbReference>
<evidence type="ECO:0000256" key="1">
    <source>
        <dbReference type="ARBA" id="ARBA00004123"/>
    </source>
</evidence>
<dbReference type="InterPro" id="IPR036390">
    <property type="entry name" value="WH_DNA-bd_sf"/>
</dbReference>
<dbReference type="GO" id="GO:0005737">
    <property type="term" value="C:cytoplasm"/>
    <property type="evidence" value="ECO:0007669"/>
    <property type="project" value="UniProtKB-SubCell"/>
</dbReference>
<gene>
    <name evidence="10" type="ORF">PhCBS80983_g02941</name>
</gene>
<feature type="domain" description="PCI" evidence="9">
    <location>
        <begin position="249"/>
        <end position="419"/>
    </location>
</feature>
<dbReference type="Pfam" id="PF10602">
    <property type="entry name" value="RPN7"/>
    <property type="match status" value="1"/>
</dbReference>
<keyword evidence="7" id="KW-0175">Coiled coil</keyword>
<dbReference type="SMART" id="SM00088">
    <property type="entry name" value="PINT"/>
    <property type="match status" value="1"/>
</dbReference>
<evidence type="ECO:0000256" key="4">
    <source>
        <dbReference type="ARBA" id="ARBA00022490"/>
    </source>
</evidence>
<evidence type="ECO:0000259" key="9">
    <source>
        <dbReference type="PROSITE" id="PS50250"/>
    </source>
</evidence>
<dbReference type="SUPFAM" id="SSF46785">
    <property type="entry name" value="Winged helix' DNA-binding domain"/>
    <property type="match status" value="1"/>
</dbReference>
<dbReference type="PANTHER" id="PTHR14145:SF2">
    <property type="entry name" value="COP9 SIGNALOSOME COMPLEX SUBUNIT 1"/>
    <property type="match status" value="1"/>
</dbReference>
<feature type="coiled-coil region" evidence="7">
    <location>
        <begin position="122"/>
        <end position="149"/>
    </location>
</feature>
<keyword evidence="11" id="KW-1185">Reference proteome</keyword>